<comment type="caution">
    <text evidence="3">The sequence shown here is derived from an EMBL/GenBank/DDBJ whole genome shotgun (WGS) entry which is preliminary data.</text>
</comment>
<sequence>MWYVYLLESKVAEGERYIGVTSDLKRRIADHNAGKSSHTSKFLPWRIVTYMAFSNQAKATSFERYLKSGSGHAFANKRLW</sequence>
<dbReference type="CDD" id="cd10449">
    <property type="entry name" value="GIY-YIG_SLX1_like"/>
    <property type="match status" value="1"/>
</dbReference>
<evidence type="ECO:0000256" key="1">
    <source>
        <dbReference type="ARBA" id="ARBA00007435"/>
    </source>
</evidence>
<dbReference type="Gene3D" id="3.40.1440.10">
    <property type="entry name" value="GIY-YIG endonuclease"/>
    <property type="match status" value="1"/>
</dbReference>
<dbReference type="SUPFAM" id="SSF82771">
    <property type="entry name" value="GIY-YIG endonuclease"/>
    <property type="match status" value="1"/>
</dbReference>
<dbReference type="Pfam" id="PF01541">
    <property type="entry name" value="GIY-YIG"/>
    <property type="match status" value="1"/>
</dbReference>
<proteinExistence type="inferred from homology"/>
<dbReference type="PANTHER" id="PTHR34477">
    <property type="entry name" value="UPF0213 PROTEIN YHBQ"/>
    <property type="match status" value="1"/>
</dbReference>
<comment type="similarity">
    <text evidence="1">Belongs to the UPF0213 family.</text>
</comment>
<dbReference type="AlphaFoldDB" id="A0A2A6F8C6"/>
<accession>A0A2A6F8C6</accession>
<dbReference type="EMBL" id="NWQG01000209">
    <property type="protein sequence ID" value="PDQ18094.1"/>
    <property type="molecule type" value="Genomic_DNA"/>
</dbReference>
<feature type="domain" description="GIY-YIG" evidence="2">
    <location>
        <begin position="1"/>
        <end position="80"/>
    </location>
</feature>
<evidence type="ECO:0000259" key="2">
    <source>
        <dbReference type="PROSITE" id="PS50164"/>
    </source>
</evidence>
<gene>
    <name evidence="3" type="ORF">CN311_26560</name>
</gene>
<reference evidence="3 4" key="1">
    <citation type="submission" date="2017-09" db="EMBL/GenBank/DDBJ databases">
        <title>Mesorhizobum sanjuanii sp. nov. isolated from nodules of Lotus tenuis in saline-alkaline lowlands of Flooding Pampa.</title>
        <authorList>
            <person name="Sannazzaro A.I."/>
            <person name="Torres Tejerizo G.A."/>
            <person name="Fontana F."/>
            <person name="Cumpa Velazquez L.M."/>
            <person name="Hansen L."/>
            <person name="Pistorio M."/>
            <person name="Estrella M.J."/>
        </authorList>
    </citation>
    <scope>NUCLEOTIDE SEQUENCE [LARGE SCALE GENOMIC DNA]</scope>
    <source>
        <strain evidence="3 4">BSA136</strain>
    </source>
</reference>
<dbReference type="InterPro" id="IPR035901">
    <property type="entry name" value="GIY-YIG_endonuc_sf"/>
</dbReference>
<dbReference type="RefSeq" id="WP_097576619.1">
    <property type="nucleotide sequence ID" value="NZ_NWQG01000209.1"/>
</dbReference>
<dbReference type="PANTHER" id="PTHR34477:SF5">
    <property type="entry name" value="BSL5627 PROTEIN"/>
    <property type="match status" value="1"/>
</dbReference>
<keyword evidence="4" id="KW-1185">Reference proteome</keyword>
<dbReference type="Proteomes" id="UP000219182">
    <property type="component" value="Unassembled WGS sequence"/>
</dbReference>
<dbReference type="InterPro" id="IPR000305">
    <property type="entry name" value="GIY-YIG_endonuc"/>
</dbReference>
<dbReference type="InterPro" id="IPR050190">
    <property type="entry name" value="UPF0213_domain"/>
</dbReference>
<name>A0A2A6F8C6_9HYPH</name>
<evidence type="ECO:0000313" key="3">
    <source>
        <dbReference type="EMBL" id="PDQ18094.1"/>
    </source>
</evidence>
<dbReference type="PROSITE" id="PS50164">
    <property type="entry name" value="GIY_YIG"/>
    <property type="match status" value="1"/>
</dbReference>
<evidence type="ECO:0000313" key="4">
    <source>
        <dbReference type="Proteomes" id="UP000219182"/>
    </source>
</evidence>
<organism evidence="3 4">
    <name type="scientific">Mesorhizobium sanjuanii</name>
    <dbReference type="NCBI Taxonomy" id="2037900"/>
    <lineage>
        <taxon>Bacteria</taxon>
        <taxon>Pseudomonadati</taxon>
        <taxon>Pseudomonadota</taxon>
        <taxon>Alphaproteobacteria</taxon>
        <taxon>Hyphomicrobiales</taxon>
        <taxon>Phyllobacteriaceae</taxon>
        <taxon>Mesorhizobium</taxon>
    </lineage>
</organism>
<protein>
    <submittedName>
        <fullName evidence="3">Excinuclease ABC subunit C</fullName>
    </submittedName>
</protein>